<dbReference type="Gene3D" id="1.10.238.10">
    <property type="entry name" value="EF-hand"/>
    <property type="match status" value="1"/>
</dbReference>
<dbReference type="Pfam" id="PF00618">
    <property type="entry name" value="RasGEF_N"/>
    <property type="match status" value="1"/>
</dbReference>
<dbReference type="GO" id="GO:0007265">
    <property type="term" value="P:Ras protein signal transduction"/>
    <property type="evidence" value="ECO:0007669"/>
    <property type="project" value="TreeGrafter"/>
</dbReference>
<feature type="compositionally biased region" description="Low complexity" evidence="8">
    <location>
        <begin position="635"/>
        <end position="645"/>
    </location>
</feature>
<keyword evidence="14" id="KW-1185">Reference proteome</keyword>
<dbReference type="PROSITE" id="PS50009">
    <property type="entry name" value="RASGEF_CAT"/>
    <property type="match status" value="1"/>
</dbReference>
<evidence type="ECO:0000256" key="6">
    <source>
        <dbReference type="ARBA" id="ARBA00022837"/>
    </source>
</evidence>
<dbReference type="SUPFAM" id="SSF47473">
    <property type="entry name" value="EF-hand"/>
    <property type="match status" value="1"/>
</dbReference>
<dbReference type="SUPFAM" id="SSF48366">
    <property type="entry name" value="Ras GEF"/>
    <property type="match status" value="1"/>
</dbReference>
<protein>
    <recommendedName>
        <fullName evidence="15">Ras guanyl-releasing protein 3</fullName>
    </recommendedName>
</protein>
<dbReference type="AlphaFoldDB" id="A0AAV6W3K8"/>
<dbReference type="Gene3D" id="1.20.870.10">
    <property type="entry name" value="Son of sevenless (SoS) protein Chain: S domain 1"/>
    <property type="match status" value="1"/>
</dbReference>
<feature type="domain" description="Phorbol-ester/DAG-type" evidence="10">
    <location>
        <begin position="550"/>
        <end position="600"/>
    </location>
</feature>
<dbReference type="Gene3D" id="1.10.840.10">
    <property type="entry name" value="Ras guanine-nucleotide exchange factors catalytic domain"/>
    <property type="match status" value="1"/>
</dbReference>
<evidence type="ECO:0000259" key="12">
    <source>
        <dbReference type="PROSITE" id="PS50222"/>
    </source>
</evidence>
<dbReference type="PANTHER" id="PTHR23113">
    <property type="entry name" value="GUANINE NUCLEOTIDE EXCHANGE FACTOR"/>
    <property type="match status" value="1"/>
</dbReference>
<feature type="region of interest" description="Disordered" evidence="8">
    <location>
        <begin position="625"/>
        <end position="653"/>
    </location>
</feature>
<dbReference type="InterPro" id="IPR020454">
    <property type="entry name" value="DAG/PE-bd"/>
</dbReference>
<dbReference type="PROSITE" id="PS00018">
    <property type="entry name" value="EF_HAND_1"/>
    <property type="match status" value="2"/>
</dbReference>
<dbReference type="Pfam" id="PF13202">
    <property type="entry name" value="EF-hand_5"/>
    <property type="match status" value="2"/>
</dbReference>
<evidence type="ECO:0000259" key="11">
    <source>
        <dbReference type="PROSITE" id="PS50212"/>
    </source>
</evidence>
<evidence type="ECO:0000313" key="13">
    <source>
        <dbReference type="EMBL" id="KAG8201804.1"/>
    </source>
</evidence>
<dbReference type="InterPro" id="IPR002048">
    <property type="entry name" value="EF_hand_dom"/>
</dbReference>
<dbReference type="SMART" id="SM00229">
    <property type="entry name" value="RasGEFN"/>
    <property type="match status" value="1"/>
</dbReference>
<comment type="similarity">
    <text evidence="1">Belongs to the RASGRP family.</text>
</comment>
<keyword evidence="4" id="KW-0863">Zinc-finger</keyword>
<feature type="region of interest" description="Disordered" evidence="8">
    <location>
        <begin position="668"/>
        <end position="772"/>
    </location>
</feature>
<dbReference type="PROSITE" id="PS50212">
    <property type="entry name" value="RASGEF_NTER"/>
    <property type="match status" value="1"/>
</dbReference>
<keyword evidence="6" id="KW-0106">Calcium</keyword>
<dbReference type="InterPro" id="IPR036964">
    <property type="entry name" value="RASGEF_cat_dom_sf"/>
</dbReference>
<dbReference type="SMART" id="SM00054">
    <property type="entry name" value="EFh"/>
    <property type="match status" value="2"/>
</dbReference>
<evidence type="ECO:0000259" key="10">
    <source>
        <dbReference type="PROSITE" id="PS50081"/>
    </source>
</evidence>
<evidence type="ECO:0000256" key="7">
    <source>
        <dbReference type="PROSITE-ProRule" id="PRU00168"/>
    </source>
</evidence>
<evidence type="ECO:0000256" key="2">
    <source>
        <dbReference type="ARBA" id="ARBA00022658"/>
    </source>
</evidence>
<dbReference type="Pfam" id="PF00617">
    <property type="entry name" value="RasGEF"/>
    <property type="match status" value="1"/>
</dbReference>
<evidence type="ECO:0000256" key="5">
    <source>
        <dbReference type="ARBA" id="ARBA00022833"/>
    </source>
</evidence>
<dbReference type="SUPFAM" id="SSF57889">
    <property type="entry name" value="Cysteine-rich domain"/>
    <property type="match status" value="1"/>
</dbReference>
<evidence type="ECO:0000256" key="1">
    <source>
        <dbReference type="ARBA" id="ARBA00009566"/>
    </source>
</evidence>
<keyword evidence="2 7" id="KW-0344">Guanine-nucleotide releasing factor</keyword>
<evidence type="ECO:0000256" key="3">
    <source>
        <dbReference type="ARBA" id="ARBA00022723"/>
    </source>
</evidence>
<keyword evidence="5" id="KW-0862">Zinc</keyword>
<dbReference type="PRINTS" id="PR00008">
    <property type="entry name" value="DAGPEDOMAIN"/>
</dbReference>
<evidence type="ECO:0000259" key="9">
    <source>
        <dbReference type="PROSITE" id="PS50009"/>
    </source>
</evidence>
<dbReference type="SMART" id="SM00109">
    <property type="entry name" value="C1"/>
    <property type="match status" value="1"/>
</dbReference>
<dbReference type="CDD" id="cd06224">
    <property type="entry name" value="REM"/>
    <property type="match status" value="1"/>
</dbReference>
<dbReference type="FunFam" id="1.10.840.10:FF:000003">
    <property type="entry name" value="Ras guanyl-releasing protein 3 isoform 1"/>
    <property type="match status" value="1"/>
</dbReference>
<dbReference type="InterPro" id="IPR000651">
    <property type="entry name" value="Ras-like_Gua-exchang_fac_N"/>
</dbReference>
<reference evidence="13 14" key="1">
    <citation type="journal article" date="2022" name="Nat. Ecol. Evol.">
        <title>A masculinizing supergene underlies an exaggerated male reproductive morph in a spider.</title>
        <authorList>
            <person name="Hendrickx F."/>
            <person name="De Corte Z."/>
            <person name="Sonet G."/>
            <person name="Van Belleghem S.M."/>
            <person name="Kostlbacher S."/>
            <person name="Vangestel C."/>
        </authorList>
    </citation>
    <scope>NUCLEOTIDE SEQUENCE [LARGE SCALE GENOMIC DNA]</scope>
    <source>
        <strain evidence="13">W744_W776</strain>
    </source>
</reference>
<evidence type="ECO:0008006" key="15">
    <source>
        <dbReference type="Google" id="ProtNLM"/>
    </source>
</evidence>
<dbReference type="SMART" id="SM00147">
    <property type="entry name" value="RasGEF"/>
    <property type="match status" value="1"/>
</dbReference>
<dbReference type="CDD" id="cd00155">
    <property type="entry name" value="RasGEF"/>
    <property type="match status" value="1"/>
</dbReference>
<dbReference type="PROSITE" id="PS00479">
    <property type="entry name" value="ZF_DAG_PE_1"/>
    <property type="match status" value="1"/>
</dbReference>
<feature type="domain" description="N-terminal Ras-GEF" evidence="11">
    <location>
        <begin position="44"/>
        <end position="189"/>
    </location>
</feature>
<evidence type="ECO:0000256" key="4">
    <source>
        <dbReference type="ARBA" id="ARBA00022771"/>
    </source>
</evidence>
<dbReference type="InterPro" id="IPR018247">
    <property type="entry name" value="EF_Hand_1_Ca_BS"/>
</dbReference>
<feature type="domain" description="Ras-GEF" evidence="9">
    <location>
        <begin position="214"/>
        <end position="445"/>
    </location>
</feature>
<gene>
    <name evidence="13" type="ORF">JTE90_027285</name>
</gene>
<evidence type="ECO:0000256" key="8">
    <source>
        <dbReference type="SAM" id="MobiDB-lite"/>
    </source>
</evidence>
<dbReference type="InterPro" id="IPR002219">
    <property type="entry name" value="PKC_DAG/PE"/>
</dbReference>
<feature type="domain" description="EF-hand" evidence="12">
    <location>
        <begin position="479"/>
        <end position="514"/>
    </location>
</feature>
<feature type="domain" description="EF-hand" evidence="12">
    <location>
        <begin position="517"/>
        <end position="543"/>
    </location>
</feature>
<accession>A0AAV6W3K8</accession>
<dbReference type="CDD" id="cd20808">
    <property type="entry name" value="C1_RASGRP"/>
    <property type="match status" value="1"/>
</dbReference>
<dbReference type="PROSITE" id="PS50222">
    <property type="entry name" value="EF_HAND_2"/>
    <property type="match status" value="2"/>
</dbReference>
<dbReference type="InterPro" id="IPR023578">
    <property type="entry name" value="Ras_GEF_dom_sf"/>
</dbReference>
<dbReference type="GO" id="GO:0005886">
    <property type="term" value="C:plasma membrane"/>
    <property type="evidence" value="ECO:0007669"/>
    <property type="project" value="TreeGrafter"/>
</dbReference>
<evidence type="ECO:0000313" key="14">
    <source>
        <dbReference type="Proteomes" id="UP000827092"/>
    </source>
</evidence>
<dbReference type="PROSITE" id="PS00720">
    <property type="entry name" value="RASGEF"/>
    <property type="match status" value="1"/>
</dbReference>
<dbReference type="InterPro" id="IPR001895">
    <property type="entry name" value="RASGEF_cat_dom"/>
</dbReference>
<dbReference type="Proteomes" id="UP000827092">
    <property type="component" value="Unassembled WGS sequence"/>
</dbReference>
<dbReference type="GO" id="GO:0008270">
    <property type="term" value="F:zinc ion binding"/>
    <property type="evidence" value="ECO:0007669"/>
    <property type="project" value="UniProtKB-KW"/>
</dbReference>
<dbReference type="InterPro" id="IPR046349">
    <property type="entry name" value="C1-like_sf"/>
</dbReference>
<dbReference type="PANTHER" id="PTHR23113:SF252">
    <property type="entry name" value="RAS GUANYL-RELEASING PROTEIN 3"/>
    <property type="match status" value="1"/>
</dbReference>
<keyword evidence="3" id="KW-0479">Metal-binding</keyword>
<proteinExistence type="inferred from homology"/>
<name>A0AAV6W3K8_9ARAC</name>
<dbReference type="PROSITE" id="PS50081">
    <property type="entry name" value="ZF_DAG_PE_2"/>
    <property type="match status" value="1"/>
</dbReference>
<feature type="compositionally biased region" description="Polar residues" evidence="8">
    <location>
        <begin position="668"/>
        <end position="685"/>
    </location>
</feature>
<dbReference type="InterPro" id="IPR019804">
    <property type="entry name" value="Ras_G-nucl-exch_fac_CS"/>
</dbReference>
<dbReference type="EMBL" id="JAFNEN010000002">
    <property type="protein sequence ID" value="KAG8201804.1"/>
    <property type="molecule type" value="Genomic_DNA"/>
</dbReference>
<dbReference type="GO" id="GO:0005509">
    <property type="term" value="F:calcium ion binding"/>
    <property type="evidence" value="ECO:0007669"/>
    <property type="project" value="InterPro"/>
</dbReference>
<dbReference type="Gene3D" id="3.30.60.20">
    <property type="match status" value="1"/>
</dbReference>
<dbReference type="GO" id="GO:0005085">
    <property type="term" value="F:guanyl-nucleotide exchange factor activity"/>
    <property type="evidence" value="ECO:0007669"/>
    <property type="project" value="UniProtKB-KW"/>
</dbReference>
<comment type="caution">
    <text evidence="13">The sequence shown here is derived from an EMBL/GenBank/DDBJ whole genome shotgun (WGS) entry which is preliminary data.</text>
</comment>
<sequence length="772" mass="87317">MLPLNPTPTLIIWTENNFSDSWRQDSKRLNNNGMLLEEDRPVVPGIHVRAATIDALVDLLIDSFLPTGGLKEENSSFARVMLLMHQWFTSSENLVHCLISRFWSSETALHNCHTSCPHTYKAVTECTIYQYRARICQTFRYWIRMFPIHFDLNHTLTSTLREFQSHLYNQSFCVLADHLDLSKLPSYDWTRSMSVRNPPAKHTRKISLVFDHLEPSELAEHITFLEHKVMRRITFSDFKVYAECGTPQDNPKLERSISLFNGLSQWIQWMVLSKSLPQQRADVIVKFVHVAQQLLQQNNFNSLMSVVGGLSHSALARMNHTMACVPQETKRTLAELGELLASQSNFSNYRKALTEAKGFKIPILGVHMKDLISLHVALPDTIESGLVNFRKIAQLSLIFQELWELQNSVPNIAVNADMVNTLKLSLDTPYTEDELYELSLSKEPRNCSSPQSSPTKMAAFSEWAAGIGGPTDTETLQRFYQSIVDEILKNYDLDKDGFLSLEEFEATYTNFPYIDPFSIIDSDRDGMISRTELISYFVSTNSKAIRVAFQHDFNETTYFKPTFCAHCAGLLWGIIKQGYKCKDCGINAHKHCKELVVMECRKTPLFTPRSNSFAASDALKVRPRLQRPWRRQLKSSQSDGDSSCSPRTSTESDVCSCENGFVIVDESSQSSPRCSLDAPSSQRNSLDAPPRSRRGSTDAPLRSPRGLMDASPRSPRGCNDAPPRSPIFKFSSSPTKDIPPPRSCGCIKQDSPSPLQPPTVLQKVPPPKRLIS</sequence>
<dbReference type="Pfam" id="PF00130">
    <property type="entry name" value="C1_1"/>
    <property type="match status" value="1"/>
</dbReference>
<organism evidence="13 14">
    <name type="scientific">Oedothorax gibbosus</name>
    <dbReference type="NCBI Taxonomy" id="931172"/>
    <lineage>
        <taxon>Eukaryota</taxon>
        <taxon>Metazoa</taxon>
        <taxon>Ecdysozoa</taxon>
        <taxon>Arthropoda</taxon>
        <taxon>Chelicerata</taxon>
        <taxon>Arachnida</taxon>
        <taxon>Araneae</taxon>
        <taxon>Araneomorphae</taxon>
        <taxon>Entelegynae</taxon>
        <taxon>Araneoidea</taxon>
        <taxon>Linyphiidae</taxon>
        <taxon>Erigoninae</taxon>
        <taxon>Oedothorax</taxon>
    </lineage>
</organism>
<dbReference type="InterPro" id="IPR008937">
    <property type="entry name" value="Ras-like_GEF"/>
</dbReference>
<dbReference type="InterPro" id="IPR011992">
    <property type="entry name" value="EF-hand-dom_pair"/>
</dbReference>